<keyword evidence="1" id="KW-0472">Membrane</keyword>
<protein>
    <submittedName>
        <fullName evidence="2">Uncharacterized protein</fullName>
    </submittedName>
</protein>
<evidence type="ECO:0000313" key="3">
    <source>
        <dbReference type="Proteomes" id="UP000799750"/>
    </source>
</evidence>
<keyword evidence="1" id="KW-0812">Transmembrane</keyword>
<feature type="transmembrane region" description="Helical" evidence="1">
    <location>
        <begin position="37"/>
        <end position="53"/>
    </location>
</feature>
<reference evidence="2" key="1">
    <citation type="journal article" date="2020" name="Stud. Mycol.">
        <title>101 Dothideomycetes genomes: a test case for predicting lifestyles and emergence of pathogens.</title>
        <authorList>
            <person name="Haridas S."/>
            <person name="Albert R."/>
            <person name="Binder M."/>
            <person name="Bloem J."/>
            <person name="Labutti K."/>
            <person name="Salamov A."/>
            <person name="Andreopoulos B."/>
            <person name="Baker S."/>
            <person name="Barry K."/>
            <person name="Bills G."/>
            <person name="Bluhm B."/>
            <person name="Cannon C."/>
            <person name="Castanera R."/>
            <person name="Culley D."/>
            <person name="Daum C."/>
            <person name="Ezra D."/>
            <person name="Gonzalez J."/>
            <person name="Henrissat B."/>
            <person name="Kuo A."/>
            <person name="Liang C."/>
            <person name="Lipzen A."/>
            <person name="Lutzoni F."/>
            <person name="Magnuson J."/>
            <person name="Mondo S."/>
            <person name="Nolan M."/>
            <person name="Ohm R."/>
            <person name="Pangilinan J."/>
            <person name="Park H.-J."/>
            <person name="Ramirez L."/>
            <person name="Alfaro M."/>
            <person name="Sun H."/>
            <person name="Tritt A."/>
            <person name="Yoshinaga Y."/>
            <person name="Zwiers L.-H."/>
            <person name="Turgeon B."/>
            <person name="Goodwin S."/>
            <person name="Spatafora J."/>
            <person name="Crous P."/>
            <person name="Grigoriev I."/>
        </authorList>
    </citation>
    <scope>NUCLEOTIDE SEQUENCE</scope>
    <source>
        <strain evidence="2">CBS 269.34</strain>
    </source>
</reference>
<sequence>MRRKSIWQGSDRLWGALSYSLLIIVAAKSVTYLLETSWNPTFTCVMVTILYICPDGNRTMTRVFSDFRLRPSRAAPATILGQEVQRLLPKFTPTRNNHTNDWTSITFVCHRPLFGISSELKMCAERRQYGAYSSHSNYGPIQMALILQHFFEQPCIPGVSWGRKR</sequence>
<keyword evidence="3" id="KW-1185">Reference proteome</keyword>
<dbReference type="AlphaFoldDB" id="A0A6A6QAF7"/>
<dbReference type="EMBL" id="MU004203">
    <property type="protein sequence ID" value="KAF2488427.1"/>
    <property type="molecule type" value="Genomic_DNA"/>
</dbReference>
<evidence type="ECO:0000313" key="2">
    <source>
        <dbReference type="EMBL" id="KAF2488427.1"/>
    </source>
</evidence>
<dbReference type="Proteomes" id="UP000799750">
    <property type="component" value="Unassembled WGS sequence"/>
</dbReference>
<keyword evidence="1" id="KW-1133">Transmembrane helix</keyword>
<accession>A0A6A6QAF7</accession>
<gene>
    <name evidence="2" type="ORF">BU16DRAFT_226552</name>
</gene>
<organism evidence="2 3">
    <name type="scientific">Lophium mytilinum</name>
    <dbReference type="NCBI Taxonomy" id="390894"/>
    <lineage>
        <taxon>Eukaryota</taxon>
        <taxon>Fungi</taxon>
        <taxon>Dikarya</taxon>
        <taxon>Ascomycota</taxon>
        <taxon>Pezizomycotina</taxon>
        <taxon>Dothideomycetes</taxon>
        <taxon>Pleosporomycetidae</taxon>
        <taxon>Mytilinidiales</taxon>
        <taxon>Mytilinidiaceae</taxon>
        <taxon>Lophium</taxon>
    </lineage>
</organism>
<proteinExistence type="predicted"/>
<name>A0A6A6QAF7_9PEZI</name>
<evidence type="ECO:0000256" key="1">
    <source>
        <dbReference type="SAM" id="Phobius"/>
    </source>
</evidence>